<protein>
    <submittedName>
        <fullName evidence="1">Uncharacterized protein</fullName>
    </submittedName>
</protein>
<proteinExistence type="predicted"/>
<sequence>MREQPIGEAVEDDAWPASDVMWPPEKEIEVSEAHASLVKAVAGSRGVRFFTAFIIDIPSDTYLGDVQMAIDEAAGEACGILLTKHVTGRDATTGEPVLTEEATRPFKFPCSEGVAKAIASFCDKLKMAGILP</sequence>
<accession>A0A2K9YZC5</accession>
<name>A0A2K9YZC5_RHILE</name>
<dbReference type="Proteomes" id="UP000238523">
    <property type="component" value="Chromosome"/>
</dbReference>
<dbReference type="EMBL" id="CP025012">
    <property type="protein sequence ID" value="AUW41307.1"/>
    <property type="molecule type" value="Genomic_DNA"/>
</dbReference>
<evidence type="ECO:0000313" key="2">
    <source>
        <dbReference type="Proteomes" id="UP000238523"/>
    </source>
</evidence>
<organism evidence="1 2">
    <name type="scientific">Rhizobium leguminosarum</name>
    <dbReference type="NCBI Taxonomy" id="384"/>
    <lineage>
        <taxon>Bacteria</taxon>
        <taxon>Pseudomonadati</taxon>
        <taxon>Pseudomonadota</taxon>
        <taxon>Alphaproteobacteria</taxon>
        <taxon>Hyphomicrobiales</taxon>
        <taxon>Rhizobiaceae</taxon>
        <taxon>Rhizobium/Agrobacterium group</taxon>
        <taxon>Rhizobium</taxon>
    </lineage>
</organism>
<reference evidence="1 2" key="1">
    <citation type="submission" date="2017-11" db="EMBL/GenBank/DDBJ databases">
        <title>Complete genome of Rhizobium leguminosarum Norway, an ineffective micro-symbiont.</title>
        <authorList>
            <person name="Hoffrichter A."/>
            <person name="Liang J."/>
            <person name="Brachmann A."/>
            <person name="Marin M."/>
        </authorList>
    </citation>
    <scope>NUCLEOTIDE SEQUENCE [LARGE SCALE GENOMIC DNA]</scope>
    <source>
        <strain evidence="1 2">Norway</strain>
    </source>
</reference>
<gene>
    <name evidence="1" type="ORF">CUJ84_Chr000907</name>
</gene>
<evidence type="ECO:0000313" key="1">
    <source>
        <dbReference type="EMBL" id="AUW41307.1"/>
    </source>
</evidence>
<dbReference type="AlphaFoldDB" id="A0A2K9YZC5"/>
<dbReference type="RefSeq" id="WP_105005319.1">
    <property type="nucleotide sequence ID" value="NZ_CP025012.1"/>
</dbReference>